<keyword evidence="10" id="KW-1185">Reference proteome</keyword>
<dbReference type="PANTHER" id="PTHR11961">
    <property type="entry name" value="CYTOCHROME C"/>
    <property type="match status" value="1"/>
</dbReference>
<dbReference type="InterPro" id="IPR009056">
    <property type="entry name" value="Cyt_c-like_dom"/>
</dbReference>
<evidence type="ECO:0000256" key="7">
    <source>
        <dbReference type="SAM" id="SignalP"/>
    </source>
</evidence>
<evidence type="ECO:0000259" key="8">
    <source>
        <dbReference type="PROSITE" id="PS51007"/>
    </source>
</evidence>
<keyword evidence="3 6" id="KW-0479">Metal-binding</keyword>
<keyword evidence="5 6" id="KW-0408">Iron</keyword>
<feature type="domain" description="Cytochrome c" evidence="8">
    <location>
        <begin position="46"/>
        <end position="146"/>
    </location>
</feature>
<evidence type="ECO:0000256" key="2">
    <source>
        <dbReference type="ARBA" id="ARBA00022617"/>
    </source>
</evidence>
<dbReference type="PROSITE" id="PS51257">
    <property type="entry name" value="PROKAR_LIPOPROTEIN"/>
    <property type="match status" value="1"/>
</dbReference>
<dbReference type="GO" id="GO:0046872">
    <property type="term" value="F:metal ion binding"/>
    <property type="evidence" value="ECO:0007669"/>
    <property type="project" value="UniProtKB-KW"/>
</dbReference>
<evidence type="ECO:0000256" key="4">
    <source>
        <dbReference type="ARBA" id="ARBA00022982"/>
    </source>
</evidence>
<dbReference type="STRING" id="90241.B0682_07190"/>
<evidence type="ECO:0000256" key="6">
    <source>
        <dbReference type="PROSITE-ProRule" id="PRU00433"/>
    </source>
</evidence>
<keyword evidence="4" id="KW-0249">Electron transport</keyword>
<sequence>MGLFKTPVSPVSIVVMFACLSVGLMACQPTPPDSRPEVNLPVYTGGDAMAGQSAYQEYCEQCHKLQAGRNKKGPQLMNVYGNPSALLADYKYSAAMQEAGWQWDAATLDVYIADPDKALPSGKMLSDPISDAKIRQDIIAYLSTLRQSASAQSTSD</sequence>
<evidence type="ECO:0000313" key="10">
    <source>
        <dbReference type="Proteomes" id="UP000191094"/>
    </source>
</evidence>
<accession>A0A1T0CCZ4</accession>
<comment type="caution">
    <text evidence="9">The sequence shown here is derived from an EMBL/GenBank/DDBJ whole genome shotgun (WGS) entry which is preliminary data.</text>
</comment>
<keyword evidence="7" id="KW-0732">Signal</keyword>
<gene>
    <name evidence="9" type="ORF">B0682_07190</name>
</gene>
<dbReference type="GO" id="GO:0009055">
    <property type="term" value="F:electron transfer activity"/>
    <property type="evidence" value="ECO:0007669"/>
    <property type="project" value="InterPro"/>
</dbReference>
<dbReference type="SUPFAM" id="SSF46626">
    <property type="entry name" value="Cytochrome c"/>
    <property type="match status" value="1"/>
</dbReference>
<dbReference type="InterPro" id="IPR036909">
    <property type="entry name" value="Cyt_c-like_dom_sf"/>
</dbReference>
<feature type="signal peptide" evidence="7">
    <location>
        <begin position="1"/>
        <end position="26"/>
    </location>
</feature>
<keyword evidence="2 6" id="KW-0349">Heme</keyword>
<dbReference type="AlphaFoldDB" id="A0A1T0CCZ4"/>
<evidence type="ECO:0000256" key="5">
    <source>
        <dbReference type="ARBA" id="ARBA00023004"/>
    </source>
</evidence>
<keyword evidence="1" id="KW-0813">Transport</keyword>
<proteinExistence type="predicted"/>
<dbReference type="EMBL" id="MUYT01000009">
    <property type="protein sequence ID" value="OOS20183.1"/>
    <property type="molecule type" value="Genomic_DNA"/>
</dbReference>
<dbReference type="GO" id="GO:0020037">
    <property type="term" value="F:heme binding"/>
    <property type="evidence" value="ECO:0007669"/>
    <property type="project" value="InterPro"/>
</dbReference>
<evidence type="ECO:0000256" key="1">
    <source>
        <dbReference type="ARBA" id="ARBA00022448"/>
    </source>
</evidence>
<dbReference type="Gene3D" id="1.10.760.10">
    <property type="entry name" value="Cytochrome c-like domain"/>
    <property type="match status" value="1"/>
</dbReference>
<dbReference type="InterPro" id="IPR002327">
    <property type="entry name" value="Cyt_c_1A/1B"/>
</dbReference>
<protein>
    <submittedName>
        <fullName evidence="9">Cytochrome C</fullName>
    </submittedName>
</protein>
<reference evidence="9 10" key="1">
    <citation type="submission" date="2017-02" db="EMBL/GenBank/DDBJ databases">
        <title>Draft genome sequence of Moraxella lincolnii CCUG 9405T type strain.</title>
        <authorList>
            <person name="Salva-Serra F."/>
            <person name="Engstrom-Jakobsson H."/>
            <person name="Thorell K."/>
            <person name="Jaen-Luchoro D."/>
            <person name="Gonzales-Siles L."/>
            <person name="Karlsson R."/>
            <person name="Yazdan S."/>
            <person name="Boulund F."/>
            <person name="Johnning A."/>
            <person name="Engstrand L."/>
            <person name="Kristiansson E."/>
            <person name="Moore E."/>
        </authorList>
    </citation>
    <scope>NUCLEOTIDE SEQUENCE [LARGE SCALE GENOMIC DNA]</scope>
    <source>
        <strain evidence="9 10">CCUG 9405</strain>
    </source>
</reference>
<dbReference type="PROSITE" id="PS51007">
    <property type="entry name" value="CYTC"/>
    <property type="match status" value="1"/>
</dbReference>
<name>A0A1T0CCZ4_9GAMM</name>
<organism evidence="9 10">
    <name type="scientific">Lwoffella lincolnii</name>
    <dbReference type="NCBI Taxonomy" id="90241"/>
    <lineage>
        <taxon>Bacteria</taxon>
        <taxon>Pseudomonadati</taxon>
        <taxon>Pseudomonadota</taxon>
        <taxon>Gammaproteobacteria</taxon>
        <taxon>Moraxellales</taxon>
        <taxon>Moraxellaceae</taxon>
        <taxon>Lwoffella</taxon>
    </lineage>
</organism>
<evidence type="ECO:0000313" key="9">
    <source>
        <dbReference type="EMBL" id="OOS20183.1"/>
    </source>
</evidence>
<dbReference type="Pfam" id="PF00034">
    <property type="entry name" value="Cytochrom_C"/>
    <property type="match status" value="1"/>
</dbReference>
<evidence type="ECO:0000256" key="3">
    <source>
        <dbReference type="ARBA" id="ARBA00022723"/>
    </source>
</evidence>
<dbReference type="PRINTS" id="PR00604">
    <property type="entry name" value="CYTCHRMECIAB"/>
</dbReference>
<dbReference type="RefSeq" id="WP_078307806.1">
    <property type="nucleotide sequence ID" value="NZ_CP147511.1"/>
</dbReference>
<feature type="chain" id="PRO_5012323280" evidence="7">
    <location>
        <begin position="27"/>
        <end position="156"/>
    </location>
</feature>
<dbReference type="Proteomes" id="UP000191094">
    <property type="component" value="Unassembled WGS sequence"/>
</dbReference>